<organism evidence="2 3">
    <name type="scientific">Methylobacterium soli</name>
    <dbReference type="NCBI Taxonomy" id="553447"/>
    <lineage>
        <taxon>Bacteria</taxon>
        <taxon>Pseudomonadati</taxon>
        <taxon>Pseudomonadota</taxon>
        <taxon>Alphaproteobacteria</taxon>
        <taxon>Hyphomicrobiales</taxon>
        <taxon>Methylobacteriaceae</taxon>
        <taxon>Methylobacterium</taxon>
    </lineage>
</organism>
<proteinExistence type="predicted"/>
<feature type="transmembrane region" description="Helical" evidence="1">
    <location>
        <begin position="43"/>
        <end position="61"/>
    </location>
</feature>
<dbReference type="AlphaFoldDB" id="A0A6L3SNA0"/>
<keyword evidence="1" id="KW-0812">Transmembrane</keyword>
<protein>
    <submittedName>
        <fullName evidence="2">Uncharacterized protein</fullName>
    </submittedName>
</protein>
<sequence>MAQGHARASDLALCLNLDFLPVEPPRQPVARVLRALPRCGEMVACLSIIVGGLGLIGLASVL</sequence>
<accession>A0A6L3SNA0</accession>
<keyword evidence="3" id="KW-1185">Reference proteome</keyword>
<dbReference type="Proteomes" id="UP000474159">
    <property type="component" value="Unassembled WGS sequence"/>
</dbReference>
<keyword evidence="1" id="KW-0472">Membrane</keyword>
<gene>
    <name evidence="2" type="ORF">F6X53_31615</name>
</gene>
<dbReference type="RefSeq" id="WP_151005840.1">
    <property type="nucleotide sequence ID" value="NZ_BPQY01000204.1"/>
</dbReference>
<evidence type="ECO:0000256" key="1">
    <source>
        <dbReference type="SAM" id="Phobius"/>
    </source>
</evidence>
<reference evidence="2 3" key="1">
    <citation type="submission" date="2019-09" db="EMBL/GenBank/DDBJ databases">
        <title>YIM 48816 draft genome.</title>
        <authorList>
            <person name="Jiang L."/>
        </authorList>
    </citation>
    <scope>NUCLEOTIDE SEQUENCE [LARGE SCALE GENOMIC DNA]</scope>
    <source>
        <strain evidence="2 3">YIM 48816</strain>
    </source>
</reference>
<evidence type="ECO:0000313" key="3">
    <source>
        <dbReference type="Proteomes" id="UP000474159"/>
    </source>
</evidence>
<keyword evidence="1" id="KW-1133">Transmembrane helix</keyword>
<comment type="caution">
    <text evidence="2">The sequence shown here is derived from an EMBL/GenBank/DDBJ whole genome shotgun (WGS) entry which is preliminary data.</text>
</comment>
<evidence type="ECO:0000313" key="2">
    <source>
        <dbReference type="EMBL" id="KAB1068540.1"/>
    </source>
</evidence>
<dbReference type="EMBL" id="VZZK01000087">
    <property type="protein sequence ID" value="KAB1068540.1"/>
    <property type="molecule type" value="Genomic_DNA"/>
</dbReference>
<name>A0A6L3SNA0_9HYPH</name>